<dbReference type="InterPro" id="IPR020930">
    <property type="entry name" value="Ribosomal_uL5_bac-type"/>
</dbReference>
<dbReference type="FunFam" id="3.30.1440.10:FF:000001">
    <property type="entry name" value="50S ribosomal protein L5"/>
    <property type="match status" value="1"/>
</dbReference>
<evidence type="ECO:0000256" key="4">
    <source>
        <dbReference type="ARBA" id="ARBA00035245"/>
    </source>
</evidence>
<feature type="domain" description="Large ribosomal subunit protein uL5 C-terminal" evidence="8">
    <location>
        <begin position="85"/>
        <end position="176"/>
    </location>
</feature>
<keyword evidence="5" id="KW-0820">tRNA-binding</keyword>
<sequence>MSIRMREKFRKEAVAALHKAFGYRNAMAVPRIVKVVVNVGVGRIREEKQHEAVGRALGLITGQKPAPRPAKKAIAAFKTRRGLVVGYRVTLRGQRMWDFLDRLVSVAIPRQRDFRGIDPKSFDPHGNLTIGFKEHIVFPEMIGEDVPFIFGLEVTIVTTARTREEGLALLKALGFPIQKR</sequence>
<dbReference type="InterPro" id="IPR031310">
    <property type="entry name" value="Ribosomal_uL5_N"/>
</dbReference>
<dbReference type="PANTHER" id="PTHR11994">
    <property type="entry name" value="60S RIBOSOMAL PROTEIN L11-RELATED"/>
    <property type="match status" value="1"/>
</dbReference>
<dbReference type="InterPro" id="IPR022803">
    <property type="entry name" value="Ribosomal_uL5_dom_sf"/>
</dbReference>
<evidence type="ECO:0000256" key="1">
    <source>
        <dbReference type="ARBA" id="ARBA00008553"/>
    </source>
</evidence>
<dbReference type="InterPro" id="IPR031309">
    <property type="entry name" value="Ribosomal_uL5_C"/>
</dbReference>
<evidence type="ECO:0000256" key="2">
    <source>
        <dbReference type="ARBA" id="ARBA00022980"/>
    </source>
</evidence>
<dbReference type="GO" id="GO:0005840">
    <property type="term" value="C:ribosome"/>
    <property type="evidence" value="ECO:0007669"/>
    <property type="project" value="UniProtKB-KW"/>
</dbReference>
<evidence type="ECO:0000259" key="7">
    <source>
        <dbReference type="Pfam" id="PF00281"/>
    </source>
</evidence>
<evidence type="ECO:0000256" key="6">
    <source>
        <dbReference type="RuleBase" id="RU003930"/>
    </source>
</evidence>
<proteinExistence type="inferred from homology"/>
<dbReference type="Pfam" id="PF00281">
    <property type="entry name" value="Ribosomal_L5"/>
    <property type="match status" value="1"/>
</dbReference>
<keyword evidence="5" id="KW-0694">RNA-binding</keyword>
<dbReference type="InterPro" id="IPR002132">
    <property type="entry name" value="Ribosomal_uL5"/>
</dbReference>
<reference evidence="9" key="1">
    <citation type="submission" date="2020-07" db="EMBL/GenBank/DDBJ databases">
        <title>Huge and variable diversity of episymbiotic CPR bacteria and DPANN archaea in groundwater ecosystems.</title>
        <authorList>
            <person name="He C.Y."/>
            <person name="Keren R."/>
            <person name="Whittaker M."/>
            <person name="Farag I.F."/>
            <person name="Doudna J."/>
            <person name="Cate J.H.D."/>
            <person name="Banfield J.F."/>
        </authorList>
    </citation>
    <scope>NUCLEOTIDE SEQUENCE</scope>
    <source>
        <strain evidence="9">NC_groundwater_1226_Ag_S-0.1um_59_124</strain>
    </source>
</reference>
<keyword evidence="2 5" id="KW-0689">Ribosomal protein</keyword>
<comment type="similarity">
    <text evidence="1 5 6">Belongs to the universal ribosomal protein uL5 family.</text>
</comment>
<dbReference type="PIRSF" id="PIRSF002161">
    <property type="entry name" value="Ribosomal_L5"/>
    <property type="match status" value="1"/>
</dbReference>
<evidence type="ECO:0000256" key="3">
    <source>
        <dbReference type="ARBA" id="ARBA00023274"/>
    </source>
</evidence>
<accession>A0A932YXX8</accession>
<dbReference type="Gene3D" id="3.30.1440.10">
    <property type="match status" value="1"/>
</dbReference>
<comment type="function">
    <text evidence="5">This is 1 of the proteins that bind and probably mediate the attachment of the 5S RNA into the large ribosomal subunit, where it forms part of the central protuberance. In the 70S ribosome it contacts protein S13 of the 30S subunit (bridge B1b), connecting the 2 subunits; this bridge is implicated in subunit movement. Contacts the P site tRNA; the 5S rRNA and some of its associated proteins might help stabilize positioning of ribosome-bound tRNAs.</text>
</comment>
<evidence type="ECO:0000313" key="9">
    <source>
        <dbReference type="EMBL" id="MBI4132035.1"/>
    </source>
</evidence>
<evidence type="ECO:0000259" key="8">
    <source>
        <dbReference type="Pfam" id="PF00673"/>
    </source>
</evidence>
<dbReference type="SUPFAM" id="SSF55282">
    <property type="entry name" value="RL5-like"/>
    <property type="match status" value="1"/>
</dbReference>
<evidence type="ECO:0000313" key="10">
    <source>
        <dbReference type="Proteomes" id="UP000704960"/>
    </source>
</evidence>
<comment type="caution">
    <text evidence="9">The sequence shown here is derived from an EMBL/GenBank/DDBJ whole genome shotgun (WGS) entry which is preliminary data.</text>
</comment>
<dbReference type="HAMAP" id="MF_01333_B">
    <property type="entry name" value="Ribosomal_uL5_B"/>
    <property type="match status" value="1"/>
</dbReference>
<keyword evidence="5" id="KW-0699">rRNA-binding</keyword>
<evidence type="ECO:0000256" key="5">
    <source>
        <dbReference type="HAMAP-Rule" id="MF_01333"/>
    </source>
</evidence>
<dbReference type="GO" id="GO:1990904">
    <property type="term" value="C:ribonucleoprotein complex"/>
    <property type="evidence" value="ECO:0007669"/>
    <property type="project" value="UniProtKB-KW"/>
</dbReference>
<name>A0A932YXX8_9BACT</name>
<dbReference type="EMBL" id="JACQMJ010000004">
    <property type="protein sequence ID" value="MBI4132035.1"/>
    <property type="molecule type" value="Genomic_DNA"/>
</dbReference>
<dbReference type="Proteomes" id="UP000704960">
    <property type="component" value="Unassembled WGS sequence"/>
</dbReference>
<dbReference type="GO" id="GO:0006412">
    <property type="term" value="P:translation"/>
    <property type="evidence" value="ECO:0007669"/>
    <property type="project" value="UniProtKB-UniRule"/>
</dbReference>
<organism evidence="9 10">
    <name type="scientific">Candidatus Sungiibacteriota bacterium</name>
    <dbReference type="NCBI Taxonomy" id="2750080"/>
    <lineage>
        <taxon>Bacteria</taxon>
        <taxon>Candidatus Sungiibacteriota</taxon>
    </lineage>
</organism>
<gene>
    <name evidence="5 9" type="primary">rplE</name>
    <name evidence="9" type="ORF">HY474_00195</name>
</gene>
<protein>
    <recommendedName>
        <fullName evidence="4 5">Large ribosomal subunit protein uL5</fullName>
    </recommendedName>
</protein>
<dbReference type="NCBIfam" id="NF000585">
    <property type="entry name" value="PRK00010.1"/>
    <property type="match status" value="1"/>
</dbReference>
<dbReference type="GO" id="GO:0003735">
    <property type="term" value="F:structural constituent of ribosome"/>
    <property type="evidence" value="ECO:0007669"/>
    <property type="project" value="InterPro"/>
</dbReference>
<dbReference type="GO" id="GO:0000049">
    <property type="term" value="F:tRNA binding"/>
    <property type="evidence" value="ECO:0007669"/>
    <property type="project" value="UniProtKB-UniRule"/>
</dbReference>
<dbReference type="GO" id="GO:0019843">
    <property type="term" value="F:rRNA binding"/>
    <property type="evidence" value="ECO:0007669"/>
    <property type="project" value="UniProtKB-UniRule"/>
</dbReference>
<keyword evidence="3 5" id="KW-0687">Ribonucleoprotein</keyword>
<dbReference type="Pfam" id="PF00673">
    <property type="entry name" value="Ribosomal_L5_C"/>
    <property type="match status" value="1"/>
</dbReference>
<dbReference type="AlphaFoldDB" id="A0A932YXX8"/>
<feature type="domain" description="Large ribosomal subunit protein uL5 N-terminal" evidence="7">
    <location>
        <begin position="25"/>
        <end position="80"/>
    </location>
</feature>
<comment type="subunit">
    <text evidence="5">Part of the 50S ribosomal subunit; part of the 5S rRNA/L5/L18/L25 subcomplex. Contacts the 5S rRNA and the P site tRNA. Forms a bridge to the 30S subunit in the 70S ribosome.</text>
</comment>